<keyword evidence="10 12" id="KW-0472">Membrane</keyword>
<dbReference type="Gene3D" id="3.40.50.11660">
    <property type="entry name" value="Glycosyl transferase family 10, C-terminal domain"/>
    <property type="match status" value="1"/>
</dbReference>
<dbReference type="EC" id="2.4.1.-" evidence="12"/>
<evidence type="ECO:0000256" key="10">
    <source>
        <dbReference type="ARBA" id="ARBA00023136"/>
    </source>
</evidence>
<accession>A0A6A7FRF1</accession>
<dbReference type="InterPro" id="IPR038577">
    <property type="entry name" value="GT10-like_C_sf"/>
</dbReference>
<keyword evidence="4 12" id="KW-0328">Glycosyltransferase</keyword>
<dbReference type="PANTHER" id="PTHR48438:SF1">
    <property type="entry name" value="ALPHA-(1,3)-FUCOSYLTRANSFERASE C-RELATED"/>
    <property type="match status" value="1"/>
</dbReference>
<dbReference type="InterPro" id="IPR055270">
    <property type="entry name" value="Glyco_tran_10_C"/>
</dbReference>
<evidence type="ECO:0000256" key="5">
    <source>
        <dbReference type="ARBA" id="ARBA00022679"/>
    </source>
</evidence>
<dbReference type="InterPro" id="IPR031481">
    <property type="entry name" value="Glyco_tran_10_N"/>
</dbReference>
<reference evidence="16" key="1">
    <citation type="submission" date="2017-11" db="EMBL/GenBank/DDBJ databases">
        <title>The sensing device of the deep-sea amphipod.</title>
        <authorList>
            <person name="Kobayashi H."/>
            <person name="Nagahama T."/>
            <person name="Arai W."/>
            <person name="Sasagawa Y."/>
            <person name="Umeda M."/>
            <person name="Hayashi T."/>
            <person name="Nikaido I."/>
            <person name="Watanabe H."/>
            <person name="Oguri K."/>
            <person name="Kitazato H."/>
            <person name="Fujioka K."/>
            <person name="Kido Y."/>
            <person name="Takami H."/>
        </authorList>
    </citation>
    <scope>NUCLEOTIDE SEQUENCE</scope>
    <source>
        <tissue evidence="16">Whole body</tissue>
    </source>
</reference>
<dbReference type="EMBL" id="IACT01001448">
    <property type="protein sequence ID" value="LAC20800.1"/>
    <property type="molecule type" value="mRNA"/>
</dbReference>
<evidence type="ECO:0000256" key="7">
    <source>
        <dbReference type="ARBA" id="ARBA00022968"/>
    </source>
</evidence>
<dbReference type="SUPFAM" id="SSF53756">
    <property type="entry name" value="UDP-Glycosyltransferase/glycogen phosphorylase"/>
    <property type="match status" value="1"/>
</dbReference>
<evidence type="ECO:0000256" key="2">
    <source>
        <dbReference type="ARBA" id="ARBA00004922"/>
    </source>
</evidence>
<evidence type="ECO:0000256" key="6">
    <source>
        <dbReference type="ARBA" id="ARBA00022692"/>
    </source>
</evidence>
<keyword evidence="7" id="KW-0735">Signal-anchor</keyword>
<organism evidence="16">
    <name type="scientific">Hirondellea gigas</name>
    <dbReference type="NCBI Taxonomy" id="1518452"/>
    <lineage>
        <taxon>Eukaryota</taxon>
        <taxon>Metazoa</taxon>
        <taxon>Ecdysozoa</taxon>
        <taxon>Arthropoda</taxon>
        <taxon>Crustacea</taxon>
        <taxon>Multicrustacea</taxon>
        <taxon>Malacostraca</taxon>
        <taxon>Eumalacostraca</taxon>
        <taxon>Peracarida</taxon>
        <taxon>Amphipoda</taxon>
        <taxon>Amphilochidea</taxon>
        <taxon>Lysianassida</taxon>
        <taxon>Lysianassidira</taxon>
        <taxon>Lysianassoidea</taxon>
        <taxon>Lysianassidae</taxon>
        <taxon>Hirondellea</taxon>
    </lineage>
</organism>
<feature type="compositionally biased region" description="Polar residues" evidence="13">
    <location>
        <begin position="67"/>
        <end position="85"/>
    </location>
</feature>
<feature type="domain" description="Fucosyltransferase C-terminal" evidence="14">
    <location>
        <begin position="324"/>
        <end position="408"/>
    </location>
</feature>
<keyword evidence="6 12" id="KW-0812">Transmembrane</keyword>
<feature type="transmembrane region" description="Helical" evidence="12">
    <location>
        <begin position="9"/>
        <end position="28"/>
    </location>
</feature>
<comment type="similarity">
    <text evidence="3 12">Belongs to the glycosyltransferase 10 family.</text>
</comment>
<dbReference type="UniPathway" id="UPA00378"/>
<keyword evidence="8 12" id="KW-1133">Transmembrane helix</keyword>
<dbReference type="PANTHER" id="PTHR48438">
    <property type="entry name" value="ALPHA-(1,3)-FUCOSYLTRANSFERASE C-RELATED"/>
    <property type="match status" value="1"/>
</dbReference>
<keyword evidence="5 12" id="KW-0808">Transferase</keyword>
<sequence length="414" mass="46552">MPRVSLRRAFLYFGAVASVSLLLVAVHAPGGTFIPIGSQSGLRRPTGYAERPGLVIGDELQQIQNSAAGSASVVKATQTRQSGESDGQKKKRRNSNDLESSALKAEGEDGPDQRRLFVKEVPTAALPANHTTILPHERPWYMKGGKRMPQSNPGERKLLLWPDEDSGDRIPAQLMYKPPPPPPQDVDHPDIADSERSQPALKKILMFNGMSSWNLKAGRGQFLKLKCPVDTCVLTGSRSDLSSADAVVFKDHFSLPQQQRNSNQAWIMYMLECPLHTQHFAHANVFNWTATYRHDSDLVAPYERWVYHDPFIKQMDQGVNYAINKTKQVAWFVSNCGARNNRLQYAKELSRYIGVDIYGACGTKRCPRSNSARCFDMLNRDYKFYLAFENSNCRDYITEKFFVNGLRVTTSCPS</sequence>
<keyword evidence="9 12" id="KW-0333">Golgi apparatus</keyword>
<dbReference type="AlphaFoldDB" id="A0A6A7FRF1"/>
<dbReference type="GO" id="GO:0032580">
    <property type="term" value="C:Golgi cisterna membrane"/>
    <property type="evidence" value="ECO:0007669"/>
    <property type="project" value="UniProtKB-SubCell"/>
</dbReference>
<feature type="domain" description="Fucosyltransferase N-terminal" evidence="15">
    <location>
        <begin position="202"/>
        <end position="302"/>
    </location>
</feature>
<evidence type="ECO:0000256" key="8">
    <source>
        <dbReference type="ARBA" id="ARBA00022989"/>
    </source>
</evidence>
<keyword evidence="11" id="KW-0325">Glycoprotein</keyword>
<dbReference type="Pfam" id="PF17039">
    <property type="entry name" value="Glyco_tran_10_N"/>
    <property type="match status" value="1"/>
</dbReference>
<evidence type="ECO:0000256" key="3">
    <source>
        <dbReference type="ARBA" id="ARBA00008919"/>
    </source>
</evidence>
<name>A0A6A7FRF1_9CRUS</name>
<evidence type="ECO:0000256" key="1">
    <source>
        <dbReference type="ARBA" id="ARBA00004447"/>
    </source>
</evidence>
<evidence type="ECO:0000313" key="16">
    <source>
        <dbReference type="EMBL" id="LAC20800.1"/>
    </source>
</evidence>
<dbReference type="GO" id="GO:0008417">
    <property type="term" value="F:fucosyltransferase activity"/>
    <property type="evidence" value="ECO:0007669"/>
    <property type="project" value="InterPro"/>
</dbReference>
<feature type="region of interest" description="Disordered" evidence="13">
    <location>
        <begin position="67"/>
        <end position="114"/>
    </location>
</feature>
<dbReference type="InterPro" id="IPR001503">
    <property type="entry name" value="Glyco_trans_10"/>
</dbReference>
<feature type="compositionally biased region" description="Basic and acidic residues" evidence="13">
    <location>
        <begin position="105"/>
        <end position="114"/>
    </location>
</feature>
<evidence type="ECO:0000256" key="13">
    <source>
        <dbReference type="SAM" id="MobiDB-lite"/>
    </source>
</evidence>
<dbReference type="Pfam" id="PF00852">
    <property type="entry name" value="Glyco_transf_10"/>
    <property type="match status" value="1"/>
</dbReference>
<evidence type="ECO:0000256" key="4">
    <source>
        <dbReference type="ARBA" id="ARBA00022676"/>
    </source>
</evidence>
<evidence type="ECO:0000259" key="14">
    <source>
        <dbReference type="Pfam" id="PF00852"/>
    </source>
</evidence>
<comment type="subcellular location">
    <subcellularLocation>
        <location evidence="1 12">Golgi apparatus</location>
        <location evidence="1 12">Golgi stack membrane</location>
        <topology evidence="1 12">Single-pass type II membrane protein</topology>
    </subcellularLocation>
</comment>
<evidence type="ECO:0000256" key="12">
    <source>
        <dbReference type="RuleBase" id="RU003832"/>
    </source>
</evidence>
<evidence type="ECO:0000256" key="9">
    <source>
        <dbReference type="ARBA" id="ARBA00023034"/>
    </source>
</evidence>
<proteinExistence type="evidence at transcript level"/>
<evidence type="ECO:0000259" key="15">
    <source>
        <dbReference type="Pfam" id="PF17039"/>
    </source>
</evidence>
<evidence type="ECO:0000256" key="11">
    <source>
        <dbReference type="ARBA" id="ARBA00023180"/>
    </source>
</evidence>
<protein>
    <recommendedName>
        <fullName evidence="12">Fucosyltransferase</fullName>
        <ecNumber evidence="12">2.4.1.-</ecNumber>
    </recommendedName>
</protein>
<comment type="pathway">
    <text evidence="2">Protein modification; protein glycosylation.</text>
</comment>